<keyword evidence="3 6" id="KW-0808">Transferase</keyword>
<dbReference type="Gene3D" id="2.160.10.10">
    <property type="entry name" value="Hexapeptide repeat proteins"/>
    <property type="match status" value="1"/>
</dbReference>
<reference evidence="6 7" key="1">
    <citation type="submission" date="2015-11" db="EMBL/GenBank/DDBJ databases">
        <title>Sequence of Pedobacter ginsenosidimutans.</title>
        <authorList>
            <person name="Carson E."/>
            <person name="Keyser V."/>
            <person name="Newman J."/>
            <person name="Miller J."/>
        </authorList>
    </citation>
    <scope>NUCLEOTIDE SEQUENCE [LARGE SCALE GENOMIC DNA]</scope>
    <source>
        <strain evidence="6 7">KACC 14530</strain>
    </source>
</reference>
<protein>
    <recommendedName>
        <fullName evidence="1">Serine acetyltransferase</fullName>
    </recommendedName>
</protein>
<keyword evidence="2" id="KW-0028">Amino-acid biosynthesis</keyword>
<evidence type="ECO:0000256" key="1">
    <source>
        <dbReference type="ARBA" id="ARBA00018522"/>
    </source>
</evidence>
<gene>
    <name evidence="6" type="ORF">ASU31_22320</name>
</gene>
<dbReference type="GO" id="GO:0006535">
    <property type="term" value="P:cysteine biosynthetic process from serine"/>
    <property type="evidence" value="ECO:0007669"/>
    <property type="project" value="InterPro"/>
</dbReference>
<dbReference type="STRING" id="687842.ASU31_22320"/>
<dbReference type="InterPro" id="IPR045304">
    <property type="entry name" value="LbH_SAT"/>
</dbReference>
<dbReference type="Gene3D" id="1.10.3130.10">
    <property type="entry name" value="serine acetyltransferase, domain 1"/>
    <property type="match status" value="1"/>
</dbReference>
<dbReference type="OrthoDB" id="9801456at2"/>
<dbReference type="SUPFAM" id="SSF51161">
    <property type="entry name" value="Trimeric LpxA-like enzymes"/>
    <property type="match status" value="1"/>
</dbReference>
<dbReference type="PANTHER" id="PTHR42811">
    <property type="entry name" value="SERINE ACETYLTRANSFERASE"/>
    <property type="match status" value="1"/>
</dbReference>
<dbReference type="InterPro" id="IPR010493">
    <property type="entry name" value="Ser_AcTrfase_N"/>
</dbReference>
<evidence type="ECO:0000256" key="4">
    <source>
        <dbReference type="ARBA" id="ARBA00023315"/>
    </source>
</evidence>
<evidence type="ECO:0000256" key="2">
    <source>
        <dbReference type="ARBA" id="ARBA00022605"/>
    </source>
</evidence>
<evidence type="ECO:0000313" key="7">
    <source>
        <dbReference type="Proteomes" id="UP000051950"/>
    </source>
</evidence>
<proteinExistence type="predicted"/>
<dbReference type="RefSeq" id="WP_057934471.1">
    <property type="nucleotide sequence ID" value="NZ_LMZQ01000029.1"/>
</dbReference>
<dbReference type="GO" id="GO:0005737">
    <property type="term" value="C:cytoplasm"/>
    <property type="evidence" value="ECO:0007669"/>
    <property type="project" value="InterPro"/>
</dbReference>
<comment type="caution">
    <text evidence="6">The sequence shown here is derived from an EMBL/GenBank/DDBJ whole genome shotgun (WGS) entry which is preliminary data.</text>
</comment>
<organism evidence="6 7">
    <name type="scientific">Pedobacter ginsenosidimutans</name>
    <dbReference type="NCBI Taxonomy" id="687842"/>
    <lineage>
        <taxon>Bacteria</taxon>
        <taxon>Pseudomonadati</taxon>
        <taxon>Bacteroidota</taxon>
        <taxon>Sphingobacteriia</taxon>
        <taxon>Sphingobacteriales</taxon>
        <taxon>Sphingobacteriaceae</taxon>
        <taxon>Pedobacter</taxon>
    </lineage>
</organism>
<accession>A0A0T5VJC2</accession>
<dbReference type="AlphaFoldDB" id="A0A0T5VJC2"/>
<name>A0A0T5VJC2_9SPHI</name>
<feature type="domain" description="Serine acetyltransferase N-terminal" evidence="5">
    <location>
        <begin position="58"/>
        <end position="125"/>
    </location>
</feature>
<dbReference type="CDD" id="cd03354">
    <property type="entry name" value="LbH_SAT"/>
    <property type="match status" value="1"/>
</dbReference>
<sequence length="270" mass="30114">MEDHFFEQIIKNPLEQPNIPPNEVISLWAEKLIQVLFPENSPKVFSTIVDVKEYVAVLELELYDIISASCKLKNSECKNAAGQFFEELPALYRVLNTDIVAIYEGDPAAQSRFEVIRTYPGFYAICFYRIAHMLYNFGIPLVPRILTEYAHSKTGIDIHPAACIGEYFHIDHGTGIVIGETSIIGRYVKLYQGVTLGALSVKKTLAGSKRHPTVEDRVVIYSGATILGGETIIGHDSIIGGNVWLTESIPAFSTAYHSPIITIRNHKETN</sequence>
<keyword evidence="7" id="KW-1185">Reference proteome</keyword>
<dbReference type="InterPro" id="IPR011004">
    <property type="entry name" value="Trimer_LpxA-like_sf"/>
</dbReference>
<dbReference type="EMBL" id="LMZQ01000029">
    <property type="protein sequence ID" value="KRT13873.1"/>
    <property type="molecule type" value="Genomic_DNA"/>
</dbReference>
<keyword evidence="4" id="KW-0012">Acyltransferase</keyword>
<dbReference type="GO" id="GO:0009001">
    <property type="term" value="F:serine O-acetyltransferase activity"/>
    <property type="evidence" value="ECO:0007669"/>
    <property type="project" value="InterPro"/>
</dbReference>
<evidence type="ECO:0000256" key="3">
    <source>
        <dbReference type="ARBA" id="ARBA00022679"/>
    </source>
</evidence>
<dbReference type="Proteomes" id="UP000051950">
    <property type="component" value="Unassembled WGS sequence"/>
</dbReference>
<dbReference type="Pfam" id="PF06426">
    <property type="entry name" value="SATase_N"/>
    <property type="match status" value="1"/>
</dbReference>
<evidence type="ECO:0000313" key="6">
    <source>
        <dbReference type="EMBL" id="KRT13873.1"/>
    </source>
</evidence>
<evidence type="ECO:0000259" key="5">
    <source>
        <dbReference type="Pfam" id="PF06426"/>
    </source>
</evidence>
<dbReference type="InterPro" id="IPR042122">
    <property type="entry name" value="Ser_AcTrfase_N_sf"/>
</dbReference>